<evidence type="ECO:0000313" key="14">
    <source>
        <dbReference type="EMBL" id="MSS58065.1"/>
    </source>
</evidence>
<evidence type="ECO:0000256" key="12">
    <source>
        <dbReference type="RuleBase" id="RU361172"/>
    </source>
</evidence>
<keyword evidence="7 12" id="KW-0456">Lyase</keyword>
<evidence type="ECO:0000256" key="10">
    <source>
        <dbReference type="ARBA" id="ARBA00049115"/>
    </source>
</evidence>
<dbReference type="InterPro" id="IPR008948">
    <property type="entry name" value="L-Aspartase-like"/>
</dbReference>
<dbReference type="UniPathway" id="UPA00074">
    <property type="reaction ID" value="UER00132"/>
</dbReference>
<dbReference type="GO" id="GO:0004018">
    <property type="term" value="F:N6-(1,2-dicarboxyethyl)AMP AMP-lyase (fumarate-forming) activity"/>
    <property type="evidence" value="ECO:0007669"/>
    <property type="project" value="UniProtKB-UniRule"/>
</dbReference>
<evidence type="ECO:0000256" key="11">
    <source>
        <dbReference type="NCBIfam" id="TIGR00928"/>
    </source>
</evidence>
<dbReference type="Pfam" id="PF10397">
    <property type="entry name" value="ADSL_C"/>
    <property type="match status" value="1"/>
</dbReference>
<dbReference type="InterPro" id="IPR000362">
    <property type="entry name" value="Fumarate_lyase_fam"/>
</dbReference>
<comment type="similarity">
    <text evidence="3 12">Belongs to the lyase 1 family. Adenylosuccinate lyase subfamily.</text>
</comment>
<dbReference type="Pfam" id="PF00206">
    <property type="entry name" value="Lyase_1"/>
    <property type="match status" value="1"/>
</dbReference>
<dbReference type="EC" id="4.3.2.2" evidence="4 11"/>
<dbReference type="UniPathway" id="UPA00075">
    <property type="reaction ID" value="UER00336"/>
</dbReference>
<dbReference type="GO" id="GO:0006189">
    <property type="term" value="P:'de novo' IMP biosynthetic process"/>
    <property type="evidence" value="ECO:0007669"/>
    <property type="project" value="UniProtKB-UniPathway"/>
</dbReference>
<dbReference type="GO" id="GO:0044208">
    <property type="term" value="P:'de novo' AMP biosynthetic process"/>
    <property type="evidence" value="ECO:0007669"/>
    <property type="project" value="UniProtKB-UniPathway"/>
</dbReference>
<gene>
    <name evidence="14" type="primary">purB</name>
    <name evidence="14" type="ORF">FYJ51_04015</name>
</gene>
<organism evidence="14 15">
    <name type="scientific">Stecheria intestinalis</name>
    <dbReference type="NCBI Taxonomy" id="2606630"/>
    <lineage>
        <taxon>Bacteria</taxon>
        <taxon>Bacillati</taxon>
        <taxon>Bacillota</taxon>
        <taxon>Erysipelotrichia</taxon>
        <taxon>Erysipelotrichales</taxon>
        <taxon>Erysipelotrichaceae</taxon>
        <taxon>Stecheria</taxon>
    </lineage>
</organism>
<dbReference type="FunFam" id="1.10.275.10:FF:000006">
    <property type="entry name" value="Adenylosuccinate lyase"/>
    <property type="match status" value="1"/>
</dbReference>
<reference evidence="14 15" key="1">
    <citation type="submission" date="2019-08" db="EMBL/GenBank/DDBJ databases">
        <title>In-depth cultivation of the pig gut microbiome towards novel bacterial diversity and tailored functional studies.</title>
        <authorList>
            <person name="Wylensek D."/>
            <person name="Hitch T.C.A."/>
            <person name="Clavel T."/>
        </authorList>
    </citation>
    <scope>NUCLEOTIDE SEQUENCE [LARGE SCALE GENOMIC DNA]</scope>
    <source>
        <strain evidence="14 15">Oil+RF-744-GAM-WT-6</strain>
    </source>
</reference>
<dbReference type="AlphaFoldDB" id="A0A7X2NRG5"/>
<evidence type="ECO:0000256" key="8">
    <source>
        <dbReference type="ARBA" id="ARBA00024477"/>
    </source>
</evidence>
<comment type="pathway">
    <text evidence="1 12">Purine metabolism; IMP biosynthesis via de novo pathway; 5-amino-1-(5-phospho-D-ribosyl)imidazole-4-carboxamide from 5-amino-1-(5-phospho-D-ribosyl)imidazole-4-carboxylate: step 2/2.</text>
</comment>
<comment type="caution">
    <text evidence="14">The sequence shown here is derived from an EMBL/GenBank/DDBJ whole genome shotgun (WGS) entry which is preliminary data.</text>
</comment>
<accession>A0A7X2NRG5</accession>
<dbReference type="SMART" id="SM00998">
    <property type="entry name" value="ADSL_C"/>
    <property type="match status" value="1"/>
</dbReference>
<dbReference type="FunFam" id="1.20.200.10:FF:000008">
    <property type="entry name" value="Adenylosuccinate lyase"/>
    <property type="match status" value="1"/>
</dbReference>
<dbReference type="InterPro" id="IPR019468">
    <property type="entry name" value="AdenyloSucc_lyase_C"/>
</dbReference>
<evidence type="ECO:0000256" key="2">
    <source>
        <dbReference type="ARBA" id="ARBA00004734"/>
    </source>
</evidence>
<comment type="catalytic activity">
    <reaction evidence="8">
        <text>(2S)-2-[5-amino-1-(5-phospho-beta-D-ribosyl)imidazole-4-carboxamido]succinate = 5-amino-1-(5-phospho-beta-D-ribosyl)imidazole-4-carboxamide + fumarate</text>
        <dbReference type="Rhea" id="RHEA:23920"/>
        <dbReference type="ChEBI" id="CHEBI:29806"/>
        <dbReference type="ChEBI" id="CHEBI:58443"/>
        <dbReference type="ChEBI" id="CHEBI:58475"/>
        <dbReference type="EC" id="4.3.2.2"/>
    </reaction>
    <physiologicalReaction direction="left-to-right" evidence="8">
        <dbReference type="Rhea" id="RHEA:23921"/>
    </physiologicalReaction>
</comment>
<dbReference type="InterPro" id="IPR024083">
    <property type="entry name" value="Fumarase/histidase_N"/>
</dbReference>
<dbReference type="GO" id="GO:0005829">
    <property type="term" value="C:cytosol"/>
    <property type="evidence" value="ECO:0007669"/>
    <property type="project" value="TreeGrafter"/>
</dbReference>
<evidence type="ECO:0000259" key="13">
    <source>
        <dbReference type="SMART" id="SM00998"/>
    </source>
</evidence>
<evidence type="ECO:0000256" key="5">
    <source>
        <dbReference type="ARBA" id="ARBA00017058"/>
    </source>
</evidence>
<dbReference type="EMBL" id="VUMN01000006">
    <property type="protein sequence ID" value="MSS58065.1"/>
    <property type="molecule type" value="Genomic_DNA"/>
</dbReference>
<evidence type="ECO:0000256" key="3">
    <source>
        <dbReference type="ARBA" id="ARBA00008273"/>
    </source>
</evidence>
<evidence type="ECO:0000256" key="1">
    <source>
        <dbReference type="ARBA" id="ARBA00004706"/>
    </source>
</evidence>
<dbReference type="FunFam" id="1.10.40.30:FF:000007">
    <property type="entry name" value="Adenylosuccinate lyase"/>
    <property type="match status" value="1"/>
</dbReference>
<dbReference type="PRINTS" id="PR00145">
    <property type="entry name" value="ARGSUCLYASE"/>
</dbReference>
<evidence type="ECO:0000256" key="9">
    <source>
        <dbReference type="ARBA" id="ARBA00030717"/>
    </source>
</evidence>
<dbReference type="PANTHER" id="PTHR43172">
    <property type="entry name" value="ADENYLOSUCCINATE LYASE"/>
    <property type="match status" value="1"/>
</dbReference>
<evidence type="ECO:0000256" key="6">
    <source>
        <dbReference type="ARBA" id="ARBA00022755"/>
    </source>
</evidence>
<dbReference type="InterPro" id="IPR022761">
    <property type="entry name" value="Fumarate_lyase_N"/>
</dbReference>
<comment type="pathway">
    <text evidence="2 12">Purine metabolism; AMP biosynthesis via de novo pathway; AMP from IMP: step 2/2.</text>
</comment>
<dbReference type="PROSITE" id="PS00163">
    <property type="entry name" value="FUMARATE_LYASES"/>
    <property type="match status" value="1"/>
</dbReference>
<protein>
    <recommendedName>
        <fullName evidence="5 11">Adenylosuccinate lyase</fullName>
        <shortName evidence="12">ASL</shortName>
        <ecNumber evidence="4 11">4.3.2.2</ecNumber>
    </recommendedName>
    <alternativeName>
        <fullName evidence="9 12">Adenylosuccinase</fullName>
    </alternativeName>
</protein>
<dbReference type="Gene3D" id="1.10.40.30">
    <property type="entry name" value="Fumarase/aspartase (C-terminal domain)"/>
    <property type="match status" value="1"/>
</dbReference>
<evidence type="ECO:0000313" key="15">
    <source>
        <dbReference type="Proteomes" id="UP000461880"/>
    </source>
</evidence>
<dbReference type="Gene3D" id="1.20.200.10">
    <property type="entry name" value="Fumarase/aspartase (Central domain)"/>
    <property type="match status" value="1"/>
</dbReference>
<dbReference type="GO" id="GO:0070626">
    <property type="term" value="F:(S)-2-(5-amino-1-(5-phospho-D-ribosyl)imidazole-4-carboxamido) succinate lyase (fumarate-forming) activity"/>
    <property type="evidence" value="ECO:0007669"/>
    <property type="project" value="TreeGrafter"/>
</dbReference>
<comment type="catalytic activity">
    <reaction evidence="10">
        <text>N(6)-(1,2-dicarboxyethyl)-AMP = fumarate + AMP</text>
        <dbReference type="Rhea" id="RHEA:16853"/>
        <dbReference type="ChEBI" id="CHEBI:29806"/>
        <dbReference type="ChEBI" id="CHEBI:57567"/>
        <dbReference type="ChEBI" id="CHEBI:456215"/>
        <dbReference type="EC" id="4.3.2.2"/>
    </reaction>
    <physiologicalReaction direction="left-to-right" evidence="10">
        <dbReference type="Rhea" id="RHEA:16854"/>
    </physiologicalReaction>
</comment>
<keyword evidence="6 12" id="KW-0658">Purine biosynthesis</keyword>
<dbReference type="Proteomes" id="UP000461880">
    <property type="component" value="Unassembled WGS sequence"/>
</dbReference>
<dbReference type="InterPro" id="IPR004769">
    <property type="entry name" value="Pur_lyase"/>
</dbReference>
<dbReference type="CDD" id="cd01360">
    <property type="entry name" value="Adenylsuccinate_lyase_1"/>
    <property type="match status" value="1"/>
</dbReference>
<dbReference type="NCBIfam" id="TIGR00928">
    <property type="entry name" value="purB"/>
    <property type="match status" value="1"/>
</dbReference>
<dbReference type="InterPro" id="IPR020557">
    <property type="entry name" value="Fumarate_lyase_CS"/>
</dbReference>
<dbReference type="RefSeq" id="WP_154503511.1">
    <property type="nucleotide sequence ID" value="NZ_VUMN01000006.1"/>
</dbReference>
<dbReference type="SUPFAM" id="SSF48557">
    <property type="entry name" value="L-aspartase-like"/>
    <property type="match status" value="1"/>
</dbReference>
<keyword evidence="15" id="KW-1185">Reference proteome</keyword>
<evidence type="ECO:0000256" key="7">
    <source>
        <dbReference type="ARBA" id="ARBA00023239"/>
    </source>
</evidence>
<evidence type="ECO:0000256" key="4">
    <source>
        <dbReference type="ARBA" id="ARBA00012339"/>
    </source>
</evidence>
<feature type="domain" description="Adenylosuccinate lyase C-terminal" evidence="13">
    <location>
        <begin position="349"/>
        <end position="429"/>
    </location>
</feature>
<dbReference type="PANTHER" id="PTHR43172:SF1">
    <property type="entry name" value="ADENYLOSUCCINATE LYASE"/>
    <property type="match status" value="1"/>
</dbReference>
<dbReference type="Gene3D" id="1.10.275.10">
    <property type="entry name" value="Fumarase/aspartase (N-terminal domain)"/>
    <property type="match status" value="1"/>
</dbReference>
<sequence>MIERYSRKVMRDIWSEQAMYQAWLDVEILIDEAWSKLGEIPPEDVEAIRKNAKFDVNRIHEIEAETKHDVVAFTRCVSESLGPEKKWVHYGVTSTDVVDTANGIRYKKADAILRQDIQDFMEILKANALKYKDTVMMGRTHGVHAEITTFGLKFALWYEEMKRNLERFDAAAADVEAGKISGAVGTFANIPPFVQDYVCEQLGIHSASISTQILQRDRHAHYFATLALIGSTLEQMATEIRGLQRTEIHEVEEHFSKGQKGSSAMPHKHNPIGSENICGCSRVLRGYMVTSYEDIALWHERDISHSSAERIIAPDATELLDYMLVRFGSILKNLTVFPEKMKQDIWLTHGIIFSQRFMLKLIEKGWPREKAYDLVQPLAAQAFEEGKNFRDLIEAVPEVQASLSKAEMDDCFDPMYHTKNVDVIYKRVGIL</sequence>
<name>A0A7X2NRG5_9FIRM</name>
<dbReference type="PRINTS" id="PR00149">
    <property type="entry name" value="FUMRATELYASE"/>
</dbReference>
<proteinExistence type="inferred from homology"/>